<organism evidence="2 3">
    <name type="scientific">Raphidocelis subcapitata</name>
    <dbReference type="NCBI Taxonomy" id="307507"/>
    <lineage>
        <taxon>Eukaryota</taxon>
        <taxon>Viridiplantae</taxon>
        <taxon>Chlorophyta</taxon>
        <taxon>core chlorophytes</taxon>
        <taxon>Chlorophyceae</taxon>
        <taxon>CS clade</taxon>
        <taxon>Sphaeropleales</taxon>
        <taxon>Selenastraceae</taxon>
        <taxon>Raphidocelis</taxon>
    </lineage>
</organism>
<dbReference type="AlphaFoldDB" id="A0A2V0PJA2"/>
<evidence type="ECO:0000256" key="1">
    <source>
        <dbReference type="SAM" id="MobiDB-lite"/>
    </source>
</evidence>
<comment type="caution">
    <text evidence="2">The sequence shown here is derived from an EMBL/GenBank/DDBJ whole genome shotgun (WGS) entry which is preliminary data.</text>
</comment>
<name>A0A2V0PJA2_9CHLO</name>
<gene>
    <name evidence="2" type="ORF">Rsub_12236</name>
</gene>
<dbReference type="PANTHER" id="PTHR16537">
    <property type="entry name" value="SJOEGREN SYNDROME/SCLERODERMA AUTOANTIGEN 1"/>
    <property type="match status" value="1"/>
</dbReference>
<dbReference type="STRING" id="307507.A0A2V0PJA2"/>
<protein>
    <submittedName>
        <fullName evidence="2">Uncharacterized protein</fullName>
    </submittedName>
</protein>
<dbReference type="Pfam" id="PF06677">
    <property type="entry name" value="Auto_anti-p27"/>
    <property type="match status" value="2"/>
</dbReference>
<evidence type="ECO:0000313" key="3">
    <source>
        <dbReference type="Proteomes" id="UP000247498"/>
    </source>
</evidence>
<proteinExistence type="predicted"/>
<keyword evidence="3" id="KW-1185">Reference proteome</keyword>
<feature type="region of interest" description="Disordered" evidence="1">
    <location>
        <begin position="208"/>
        <end position="227"/>
    </location>
</feature>
<sequence length="324" mass="31357">MDPAFLPGFGGGGAAPLPPRPAAVPSPSARMGQLLLQGWQMLADSCDDCAVPLMREPGAPGSRRDLCVGCDRWFFDGEPVADGPAAAAAPAAAQARPAAPAPATAAAGGGGGGAAAPAPRLRSAARPAAQSASDRAADLLSERMLQGWALLDHTCPLCATPLMRERGSRQVMCVACDLPVGRPGGDAAAEPAPAAQAPAPAAAAADADAAAAPCESPRPAARSTAAPARSALALAPAAAEAAPAPSAAPASSAGGPPLALAAALSGAQAALTGKVREVSAAIAAAPVDGAGGVAGLRDLVALLGEALAALDAVRRAQQQPQQQQ</sequence>
<dbReference type="InterPro" id="IPR009563">
    <property type="entry name" value="SSSCA1"/>
</dbReference>
<dbReference type="OrthoDB" id="28939at2759"/>
<reference evidence="2 3" key="1">
    <citation type="journal article" date="2018" name="Sci. Rep.">
        <title>Raphidocelis subcapitata (=Pseudokirchneriella subcapitata) provides an insight into genome evolution and environmental adaptations in the Sphaeropleales.</title>
        <authorList>
            <person name="Suzuki S."/>
            <person name="Yamaguchi H."/>
            <person name="Nakajima N."/>
            <person name="Kawachi M."/>
        </authorList>
    </citation>
    <scope>NUCLEOTIDE SEQUENCE [LARGE SCALE GENOMIC DNA]</scope>
    <source>
        <strain evidence="2 3">NIES-35</strain>
    </source>
</reference>
<feature type="region of interest" description="Disordered" evidence="1">
    <location>
        <begin position="100"/>
        <end position="130"/>
    </location>
</feature>
<accession>A0A2V0PJA2</accession>
<dbReference type="InterPro" id="IPR051888">
    <property type="entry name" value="UPF0148_domain"/>
</dbReference>
<feature type="region of interest" description="Disordered" evidence="1">
    <location>
        <begin position="1"/>
        <end position="26"/>
    </location>
</feature>
<dbReference type="Proteomes" id="UP000247498">
    <property type="component" value="Unassembled WGS sequence"/>
</dbReference>
<evidence type="ECO:0000313" key="2">
    <source>
        <dbReference type="EMBL" id="GBF99796.1"/>
    </source>
</evidence>
<dbReference type="PANTHER" id="PTHR16537:SF1">
    <property type="entry name" value="PROTEIN ZNRD2"/>
    <property type="match status" value="1"/>
</dbReference>
<dbReference type="InParanoid" id="A0A2V0PJA2"/>
<dbReference type="EMBL" id="BDRX01000173">
    <property type="protein sequence ID" value="GBF99796.1"/>
    <property type="molecule type" value="Genomic_DNA"/>
</dbReference>
<feature type="compositionally biased region" description="Low complexity" evidence="1">
    <location>
        <begin position="115"/>
        <end position="130"/>
    </location>
</feature>